<name>A0AAW1KLQ8_POPJA</name>
<accession>A0AAW1KLQ8</accession>
<feature type="compositionally biased region" description="Polar residues" evidence="1">
    <location>
        <begin position="98"/>
        <end position="118"/>
    </location>
</feature>
<proteinExistence type="predicted"/>
<gene>
    <name evidence="2" type="ORF">QE152_g22567</name>
    <name evidence="3" type="ORF">QE152_g22568</name>
</gene>
<evidence type="ECO:0000313" key="2">
    <source>
        <dbReference type="EMBL" id="KAK9719580.1"/>
    </source>
</evidence>
<reference evidence="3" key="1">
    <citation type="submission" date="2023-05" db="EMBL/GenBank/DDBJ databases">
        <authorList>
            <person name="Nardi F."/>
            <person name="Carapelli A."/>
            <person name="Cucini C."/>
        </authorList>
    </citation>
    <scope>NUCLEOTIDE SEQUENCE</scope>
    <source>
        <strain evidence="3">DMR45628</strain>
        <tissue evidence="3">Testes</tissue>
    </source>
</reference>
<reference evidence="3 4" key="2">
    <citation type="journal article" date="2024" name="BMC Genomics">
        <title>De novo assembly and annotation of Popillia japonica's genome with initial clues to its potential as an invasive pest.</title>
        <authorList>
            <person name="Cucini C."/>
            <person name="Boschi S."/>
            <person name="Funari R."/>
            <person name="Cardaioli E."/>
            <person name="Iannotti N."/>
            <person name="Marturano G."/>
            <person name="Paoli F."/>
            <person name="Bruttini M."/>
            <person name="Carapelli A."/>
            <person name="Frati F."/>
            <person name="Nardi F."/>
        </authorList>
    </citation>
    <scope>NUCLEOTIDE SEQUENCE [LARGE SCALE GENOMIC DNA]</scope>
    <source>
        <strain evidence="3">DMR45628</strain>
    </source>
</reference>
<dbReference type="EMBL" id="JASPKY010000218">
    <property type="protein sequence ID" value="KAK9719584.1"/>
    <property type="molecule type" value="Genomic_DNA"/>
</dbReference>
<comment type="caution">
    <text evidence="3">The sequence shown here is derived from an EMBL/GenBank/DDBJ whole genome shotgun (WGS) entry which is preliminary data.</text>
</comment>
<dbReference type="Proteomes" id="UP001458880">
    <property type="component" value="Unassembled WGS sequence"/>
</dbReference>
<keyword evidence="4" id="KW-1185">Reference proteome</keyword>
<dbReference type="AlphaFoldDB" id="A0AAW1KLQ8"/>
<feature type="region of interest" description="Disordered" evidence="1">
    <location>
        <begin position="86"/>
        <end position="118"/>
    </location>
</feature>
<sequence>MPATQSWKQFNIAQCVAMIKDAIDELRPSTLNASWKKLWPDIVTDFSNIPTRESEIEQSLQSSDVEEVLNLHDCELTETELLELLEDQSSGEHENEETATSMTKSLTLSDLNKTISTA</sequence>
<organism evidence="3 4">
    <name type="scientific">Popillia japonica</name>
    <name type="common">Japanese beetle</name>
    <dbReference type="NCBI Taxonomy" id="7064"/>
    <lineage>
        <taxon>Eukaryota</taxon>
        <taxon>Metazoa</taxon>
        <taxon>Ecdysozoa</taxon>
        <taxon>Arthropoda</taxon>
        <taxon>Hexapoda</taxon>
        <taxon>Insecta</taxon>
        <taxon>Pterygota</taxon>
        <taxon>Neoptera</taxon>
        <taxon>Endopterygota</taxon>
        <taxon>Coleoptera</taxon>
        <taxon>Polyphaga</taxon>
        <taxon>Scarabaeiformia</taxon>
        <taxon>Scarabaeidae</taxon>
        <taxon>Rutelinae</taxon>
        <taxon>Popillia</taxon>
    </lineage>
</organism>
<evidence type="ECO:0000313" key="4">
    <source>
        <dbReference type="Proteomes" id="UP001458880"/>
    </source>
</evidence>
<protein>
    <submittedName>
        <fullName evidence="3">Uncharacterized protein</fullName>
    </submittedName>
</protein>
<evidence type="ECO:0000256" key="1">
    <source>
        <dbReference type="SAM" id="MobiDB-lite"/>
    </source>
</evidence>
<evidence type="ECO:0000313" key="3">
    <source>
        <dbReference type="EMBL" id="KAK9719584.1"/>
    </source>
</evidence>
<dbReference type="EMBL" id="JASPKY010000218">
    <property type="protein sequence ID" value="KAK9719580.1"/>
    <property type="molecule type" value="Genomic_DNA"/>
</dbReference>